<accession>A0A8H6CFN7</accession>
<name>A0A8H6CFN7_9LECA</name>
<feature type="region of interest" description="Disordered" evidence="1">
    <location>
        <begin position="1"/>
        <end position="37"/>
    </location>
</feature>
<evidence type="ECO:0000313" key="3">
    <source>
        <dbReference type="Proteomes" id="UP000593566"/>
    </source>
</evidence>
<keyword evidence="3" id="KW-1185">Reference proteome</keyword>
<evidence type="ECO:0000256" key="1">
    <source>
        <dbReference type="SAM" id="MobiDB-lite"/>
    </source>
</evidence>
<evidence type="ECO:0000313" key="2">
    <source>
        <dbReference type="EMBL" id="KAF6222690.1"/>
    </source>
</evidence>
<feature type="compositionally biased region" description="Basic and acidic residues" evidence="1">
    <location>
        <begin position="18"/>
        <end position="37"/>
    </location>
</feature>
<dbReference type="AlphaFoldDB" id="A0A8H6CFN7"/>
<protein>
    <submittedName>
        <fullName evidence="2">Uncharacterized protein</fullName>
    </submittedName>
</protein>
<comment type="caution">
    <text evidence="2">The sequence shown here is derived from an EMBL/GenBank/DDBJ whole genome shotgun (WGS) entry which is preliminary data.</text>
</comment>
<reference evidence="2 3" key="1">
    <citation type="journal article" date="2020" name="Genomics">
        <title>Complete, high-quality genomes from long-read metagenomic sequencing of two wolf lichen thalli reveals enigmatic genome architecture.</title>
        <authorList>
            <person name="McKenzie S.K."/>
            <person name="Walston R.F."/>
            <person name="Allen J.L."/>
        </authorList>
    </citation>
    <scope>NUCLEOTIDE SEQUENCE [LARGE SCALE GENOMIC DNA]</scope>
    <source>
        <strain evidence="2">WasteWater1</strain>
    </source>
</reference>
<organism evidence="2 3">
    <name type="scientific">Letharia lupina</name>
    <dbReference type="NCBI Taxonomy" id="560253"/>
    <lineage>
        <taxon>Eukaryota</taxon>
        <taxon>Fungi</taxon>
        <taxon>Dikarya</taxon>
        <taxon>Ascomycota</taxon>
        <taxon>Pezizomycotina</taxon>
        <taxon>Lecanoromycetes</taxon>
        <taxon>OSLEUM clade</taxon>
        <taxon>Lecanoromycetidae</taxon>
        <taxon>Lecanorales</taxon>
        <taxon>Lecanorineae</taxon>
        <taxon>Parmeliaceae</taxon>
        <taxon>Letharia</taxon>
    </lineage>
</organism>
<dbReference type="RefSeq" id="XP_037152036.1">
    <property type="nucleotide sequence ID" value="XM_037291674.1"/>
</dbReference>
<gene>
    <name evidence="2" type="ORF">HO133_000737</name>
</gene>
<dbReference type="GeneID" id="59329155"/>
<dbReference type="EMBL" id="JACCJB010000011">
    <property type="protein sequence ID" value="KAF6222690.1"/>
    <property type="molecule type" value="Genomic_DNA"/>
</dbReference>
<sequence length="111" mass="12652">MPGDVQLEVAQDDNVPDWLREQGREQEDEERKKNKETKKADWLTLITIYPQTIGISYEVLGTGLAEFLCDALDDLVEDFLAKEAPELAAEYPQVITFTNSTCKDVLNKFLE</sequence>
<proteinExistence type="predicted"/>
<dbReference type="Proteomes" id="UP000593566">
    <property type="component" value="Unassembled WGS sequence"/>
</dbReference>